<dbReference type="GO" id="GO:0016125">
    <property type="term" value="P:sterol metabolic process"/>
    <property type="evidence" value="ECO:0007669"/>
    <property type="project" value="UniProtKB-UniRule"/>
</dbReference>
<dbReference type="InterPro" id="IPR006076">
    <property type="entry name" value="FAD-dep_OxRdtase"/>
</dbReference>
<dbReference type="Proteomes" id="UP000247810">
    <property type="component" value="Unassembled WGS sequence"/>
</dbReference>
<dbReference type="SUPFAM" id="SSF51905">
    <property type="entry name" value="FAD/NAD(P)-binding domain"/>
    <property type="match status" value="1"/>
</dbReference>
<evidence type="ECO:0000256" key="4">
    <source>
        <dbReference type="ARBA" id="ARBA00022692"/>
    </source>
</evidence>
<feature type="compositionally biased region" description="Polar residues" evidence="11">
    <location>
        <begin position="568"/>
        <end position="578"/>
    </location>
</feature>
<protein>
    <recommendedName>
        <fullName evidence="10">Protein ARV</fullName>
    </recommendedName>
</protein>
<name>A0A319DEZ0_9EURO</name>
<keyword evidence="3 10" id="KW-0813">Transport</keyword>
<feature type="region of interest" description="Disordered" evidence="11">
    <location>
        <begin position="568"/>
        <end position="683"/>
    </location>
</feature>
<comment type="similarity">
    <text evidence="2 10">Belongs to the ARV1 family.</text>
</comment>
<evidence type="ECO:0000256" key="1">
    <source>
        <dbReference type="ARBA" id="ARBA00004477"/>
    </source>
</evidence>
<dbReference type="AlphaFoldDB" id="A0A319DEZ0"/>
<comment type="subcellular location">
    <subcellularLocation>
        <location evidence="1 10">Endoplasmic reticulum membrane</location>
        <topology evidence="1 10">Multi-pass membrane protein</topology>
    </subcellularLocation>
    <subcellularLocation>
        <location evidence="10">Golgi apparatus membrane</location>
        <topology evidence="10">Multi-pass membrane protein</topology>
    </subcellularLocation>
</comment>
<keyword evidence="7 10" id="KW-0445">Lipid transport</keyword>
<keyword evidence="10" id="KW-0746">Sphingolipid metabolism</keyword>
<keyword evidence="8 10" id="KW-0443">Lipid metabolism</keyword>
<feature type="domain" description="FAD dependent oxidoreductase" evidence="12">
    <location>
        <begin position="36"/>
        <end position="415"/>
    </location>
</feature>
<feature type="compositionally biased region" description="Low complexity" evidence="11">
    <location>
        <begin position="598"/>
        <end position="625"/>
    </location>
</feature>
<feature type="region of interest" description="Disordered" evidence="11">
    <location>
        <begin position="714"/>
        <end position="742"/>
    </location>
</feature>
<proteinExistence type="inferred from homology"/>
<evidence type="ECO:0000256" key="2">
    <source>
        <dbReference type="ARBA" id="ARBA00009187"/>
    </source>
</evidence>
<feature type="compositionally biased region" description="Low complexity" evidence="11">
    <location>
        <begin position="714"/>
        <end position="723"/>
    </location>
</feature>
<comment type="function">
    <text evidence="10">Regulates also the sphingolipid metabolism.</text>
</comment>
<gene>
    <name evidence="13" type="ORF">BO71DRAFT_448987</name>
</gene>
<evidence type="ECO:0000259" key="12">
    <source>
        <dbReference type="Pfam" id="PF01266"/>
    </source>
</evidence>
<evidence type="ECO:0000256" key="3">
    <source>
        <dbReference type="ARBA" id="ARBA00022448"/>
    </source>
</evidence>
<dbReference type="GO" id="GO:0006665">
    <property type="term" value="P:sphingolipid metabolic process"/>
    <property type="evidence" value="ECO:0007669"/>
    <property type="project" value="UniProtKB-UniRule"/>
</dbReference>
<dbReference type="GO" id="GO:0005789">
    <property type="term" value="C:endoplasmic reticulum membrane"/>
    <property type="evidence" value="ECO:0007669"/>
    <property type="project" value="UniProtKB-SubCell"/>
</dbReference>
<feature type="compositionally biased region" description="Polar residues" evidence="11">
    <location>
        <begin position="585"/>
        <end position="597"/>
    </location>
</feature>
<dbReference type="GO" id="GO:0000139">
    <property type="term" value="C:Golgi membrane"/>
    <property type="evidence" value="ECO:0007669"/>
    <property type="project" value="UniProtKB-SubCell"/>
</dbReference>
<feature type="compositionally biased region" description="Low complexity" evidence="11">
    <location>
        <begin position="663"/>
        <end position="674"/>
    </location>
</feature>
<evidence type="ECO:0000256" key="11">
    <source>
        <dbReference type="SAM" id="MobiDB-lite"/>
    </source>
</evidence>
<accession>A0A319DEZ0</accession>
<evidence type="ECO:0000256" key="8">
    <source>
        <dbReference type="ARBA" id="ARBA00023098"/>
    </source>
</evidence>
<evidence type="ECO:0000256" key="9">
    <source>
        <dbReference type="ARBA" id="ARBA00023136"/>
    </source>
</evidence>
<keyword evidence="10" id="KW-0333">Golgi apparatus</keyword>
<feature type="transmembrane region" description="Helical" evidence="10">
    <location>
        <begin position="808"/>
        <end position="830"/>
    </location>
</feature>
<dbReference type="VEuPathDB" id="FungiDB:BO71DRAFT_448987"/>
<dbReference type="InterPro" id="IPR036188">
    <property type="entry name" value="FAD/NAD-bd_sf"/>
</dbReference>
<reference evidence="13 14" key="1">
    <citation type="submission" date="2018-02" db="EMBL/GenBank/DDBJ databases">
        <title>The genomes of Aspergillus section Nigri reveals drivers in fungal speciation.</title>
        <authorList>
            <consortium name="DOE Joint Genome Institute"/>
            <person name="Vesth T.C."/>
            <person name="Nybo J."/>
            <person name="Theobald S."/>
            <person name="Brandl J."/>
            <person name="Frisvad J.C."/>
            <person name="Nielsen K.F."/>
            <person name="Lyhne E.K."/>
            <person name="Kogle M.E."/>
            <person name="Kuo A."/>
            <person name="Riley R."/>
            <person name="Clum A."/>
            <person name="Nolan M."/>
            <person name="Lipzen A."/>
            <person name="Salamov A."/>
            <person name="Henrissat B."/>
            <person name="Wiebenga A."/>
            <person name="De vries R.P."/>
            <person name="Grigoriev I.V."/>
            <person name="Mortensen U.H."/>
            <person name="Andersen M.R."/>
            <person name="Baker S.E."/>
        </authorList>
    </citation>
    <scope>NUCLEOTIDE SEQUENCE [LARGE SCALE GENOMIC DNA]</scope>
    <source>
        <strain evidence="13 14">CBS 707.79</strain>
    </source>
</reference>
<sequence length="845" mass="91562">MTKPFPVDHSLTSFWRSEPHALDNFRSSETLPETTDIVIIGAGYAGASTAHHLLDRSPASAKKPSIVILEARQACSGATGRNGGHLKPDVYNRIGTLAAEYGLEAAAEVAAFEMEHVSAVQVFVEKEKIDCDLEVNRVCEVQYDKDQLAKVKAGYDFLVSKGVETAKDVTFTPTESAEAVSGVKGARACFSQRTARMWPYKFVMHLLEQAISAGVNLQTNTPVTKVSEAPDADGRWTVTTDRGSIRAKWVVFSTNAYTSALAPEYKDSIVPVRGFCSRIVVPNPPPSPLDRSYTLRFNGWDYDYLIPRPDGSIVVGGAKSTYYKQDRDSWYNNTDDSRMVDAARRYFDNYMQRNFHGWENTGAYTDRVWSGIMGYSTDSLPHVGHVPNKPGQLIVAGFSGHGMPQIFHSARGIAKLIMEGVSYEATGLPRLFKTTEERLQRVRLTQCPRCQRFADKYVEYDFVVIFIDLVLIKPQVYRHLLFNRLGGDDNQFDRSIIRLGILLLLFDVYLTWTRIEKSPSLATTFLSRAPIIVQYLFFLSLNALATLAHHLAIRLLASVLAPAARGYSQNSNSANGNATEPPVFSNPSTPVLPSFPSQTITTTTANQTQLSPTPNSTLSPPKLTPQGSSNDVSTIASASGSDIHHLPPSTPQGTFPTRPPPLRRTSTAPAQRIRPLPPPSPASPTAISTALLVSSCAKLFPILLVIWGPDGSGNASNASGANSTRLSAGSQTTLTEDGTGLTPAATLTATQPHATGVPVSSSLLESLIRIMPESVPTSYLASFIELIGPLLSLGAADTHLVLLSNIEALYILLGCGYLRAVALAVAGLAARWTVQRVILGAIGVG</sequence>
<comment type="caution">
    <text evidence="10">Lacks conserved residue(s) required for the propagation of feature annotation.</text>
</comment>
<dbReference type="PANTHER" id="PTHR13847">
    <property type="entry name" value="SARCOSINE DEHYDROGENASE-RELATED"/>
    <property type="match status" value="1"/>
</dbReference>
<dbReference type="STRING" id="1448320.A0A319DEZ0"/>
<evidence type="ECO:0000313" key="13">
    <source>
        <dbReference type="EMBL" id="PYH96020.1"/>
    </source>
</evidence>
<evidence type="ECO:0000256" key="10">
    <source>
        <dbReference type="RuleBase" id="RU368065"/>
    </source>
</evidence>
<dbReference type="GO" id="GO:0097036">
    <property type="term" value="P:regulation of plasma membrane sterol distribution"/>
    <property type="evidence" value="ECO:0007669"/>
    <property type="project" value="UniProtKB-UniRule"/>
</dbReference>
<keyword evidence="9 10" id="KW-0472">Membrane</keyword>
<dbReference type="Gene3D" id="3.50.50.60">
    <property type="entry name" value="FAD/NAD(P)-binding domain"/>
    <property type="match status" value="1"/>
</dbReference>
<evidence type="ECO:0000256" key="7">
    <source>
        <dbReference type="ARBA" id="ARBA00023055"/>
    </source>
</evidence>
<dbReference type="PANTHER" id="PTHR13847:SF279">
    <property type="entry name" value="FAD DEPENDENT OXIDOREDUCTASE DOMAIN-CONTAINING PROTEIN-RELATED"/>
    <property type="match status" value="1"/>
</dbReference>
<evidence type="ECO:0000256" key="5">
    <source>
        <dbReference type="ARBA" id="ARBA00022824"/>
    </source>
</evidence>
<keyword evidence="5 10" id="KW-0256">Endoplasmic reticulum</keyword>
<feature type="compositionally biased region" description="Polar residues" evidence="11">
    <location>
        <begin position="626"/>
        <end position="640"/>
    </location>
</feature>
<dbReference type="EMBL" id="KZ825844">
    <property type="protein sequence ID" value="PYH96020.1"/>
    <property type="molecule type" value="Genomic_DNA"/>
</dbReference>
<keyword evidence="4 10" id="KW-0812">Transmembrane</keyword>
<evidence type="ECO:0000313" key="14">
    <source>
        <dbReference type="Proteomes" id="UP000247810"/>
    </source>
</evidence>
<dbReference type="Gene3D" id="3.30.9.10">
    <property type="entry name" value="D-Amino Acid Oxidase, subunit A, domain 2"/>
    <property type="match status" value="1"/>
</dbReference>
<dbReference type="Pfam" id="PF01266">
    <property type="entry name" value="DAO"/>
    <property type="match status" value="1"/>
</dbReference>
<keyword evidence="14" id="KW-1185">Reference proteome</keyword>
<dbReference type="OrthoDB" id="429143at2759"/>
<evidence type="ECO:0000256" key="6">
    <source>
        <dbReference type="ARBA" id="ARBA00022989"/>
    </source>
</evidence>
<keyword evidence="6 10" id="KW-1133">Transmembrane helix</keyword>
<dbReference type="Pfam" id="PF04161">
    <property type="entry name" value="Arv1"/>
    <property type="match status" value="2"/>
</dbReference>
<comment type="function">
    <text evidence="10">Mediator of sterol homeostasis involved in sterol uptake, trafficking and distribution into membranes.</text>
</comment>
<organism evidence="13 14">
    <name type="scientific">Aspergillus ellipticus CBS 707.79</name>
    <dbReference type="NCBI Taxonomy" id="1448320"/>
    <lineage>
        <taxon>Eukaryota</taxon>
        <taxon>Fungi</taxon>
        <taxon>Dikarya</taxon>
        <taxon>Ascomycota</taxon>
        <taxon>Pezizomycotina</taxon>
        <taxon>Eurotiomycetes</taxon>
        <taxon>Eurotiomycetidae</taxon>
        <taxon>Eurotiales</taxon>
        <taxon>Aspergillaceae</taxon>
        <taxon>Aspergillus</taxon>
        <taxon>Aspergillus subgen. Circumdati</taxon>
    </lineage>
</organism>
<dbReference type="InterPro" id="IPR007290">
    <property type="entry name" value="Arv1"/>
</dbReference>
<feature type="compositionally biased region" description="Polar residues" evidence="11">
    <location>
        <begin position="724"/>
        <end position="736"/>
    </location>
</feature>
<dbReference type="GO" id="GO:0032366">
    <property type="term" value="P:intracellular sterol transport"/>
    <property type="evidence" value="ECO:0007669"/>
    <property type="project" value="UniProtKB-UniRule"/>
</dbReference>